<dbReference type="Gene3D" id="1.20.1560.10">
    <property type="entry name" value="ABC transporter type 1, transmembrane domain"/>
    <property type="match status" value="1"/>
</dbReference>
<dbReference type="Proteomes" id="UP000220251">
    <property type="component" value="Unassembled WGS sequence"/>
</dbReference>
<dbReference type="InterPro" id="IPR027417">
    <property type="entry name" value="P-loop_NTPase"/>
</dbReference>
<gene>
    <name evidence="10" type="ORF">ELAC_1715</name>
</gene>
<sequence>MEKSLFWNLSRIVLERKTRFAMAIVLVCLSNGLLVLNPFIFRTALTNALAGYESAADYAAVNTLSFIPILLLVSALSAGLKYRMRIEFVALSRDAEEEFREKLYAKLQSQSRAFFDNHSIGDLINRLSSDISTYREILGPGIMYPIFALSLMLPAGISLFYLSKTLFLFSLLPLCILLMINIVSRESLYNLSISSQEVLSKMSTLADETYSGVRIFKAYDFKKIGEKLFLNLGLKHSLLRRKLFVRQGLIHPLFILLLQGASAATAFLFSYMHTSSLSTLSAQDFLTFIWLQNYLFAPVMMLGWIFSLYQQGKAAFVRLRTLYEEPVEVNDSGSRDDVGERADIALKNLTFSYAGSPRPSIEGVNLQIEEGCHVGIAGTVGSGKSTLLKLLQREYEIDKGMFFIGGIEVHEFKLSALYQLMATCEQIPFLFSDTVSENIRFGREDATREEIHSIASSVDLHDEIEGFPEKYDTTVGERGHLVSTGQKQRIAVARSLIASKRILILDDIFANVDASKEKIMLDRLIRDFQEATLIIVTNRISVLDRMDKVVFLQEGRVVEEGNPRELKSRGGAYSVLSELSNFINMKERGNP</sequence>
<feature type="transmembrane region" description="Helical" evidence="7">
    <location>
        <begin position="167"/>
        <end position="184"/>
    </location>
</feature>
<feature type="transmembrane region" description="Helical" evidence="7">
    <location>
        <begin position="20"/>
        <end position="40"/>
    </location>
</feature>
<keyword evidence="4 10" id="KW-0067">ATP-binding</keyword>
<dbReference type="SUPFAM" id="SSF90123">
    <property type="entry name" value="ABC transporter transmembrane region"/>
    <property type="match status" value="1"/>
</dbReference>
<organism evidence="10 11">
    <name type="scientific">Estrella lausannensis</name>
    <dbReference type="NCBI Taxonomy" id="483423"/>
    <lineage>
        <taxon>Bacteria</taxon>
        <taxon>Pseudomonadati</taxon>
        <taxon>Chlamydiota</taxon>
        <taxon>Chlamydiia</taxon>
        <taxon>Parachlamydiales</taxon>
        <taxon>Candidatus Criblamydiaceae</taxon>
        <taxon>Estrella</taxon>
    </lineage>
</organism>
<dbReference type="RefSeq" id="WP_098038899.1">
    <property type="nucleotide sequence ID" value="NZ_CWGJ01000025.1"/>
</dbReference>
<dbReference type="GO" id="GO:0005524">
    <property type="term" value="F:ATP binding"/>
    <property type="evidence" value="ECO:0007669"/>
    <property type="project" value="UniProtKB-KW"/>
</dbReference>
<evidence type="ECO:0000256" key="6">
    <source>
        <dbReference type="ARBA" id="ARBA00023136"/>
    </source>
</evidence>
<protein>
    <submittedName>
        <fullName evidence="10">ABC transporter ATP-binding protein</fullName>
        <ecNumber evidence="10">3.6.3.-</ecNumber>
    </submittedName>
</protein>
<feature type="transmembrane region" description="Helical" evidence="7">
    <location>
        <begin position="142"/>
        <end position="161"/>
    </location>
</feature>
<keyword evidence="10" id="KW-0378">Hydrolase</keyword>
<evidence type="ECO:0000259" key="8">
    <source>
        <dbReference type="PROSITE" id="PS50893"/>
    </source>
</evidence>
<feature type="domain" description="ABC transporter" evidence="8">
    <location>
        <begin position="344"/>
        <end position="579"/>
    </location>
</feature>
<evidence type="ECO:0000259" key="9">
    <source>
        <dbReference type="PROSITE" id="PS50929"/>
    </source>
</evidence>
<dbReference type="EC" id="3.6.3.-" evidence="10"/>
<dbReference type="InterPro" id="IPR003593">
    <property type="entry name" value="AAA+_ATPase"/>
</dbReference>
<evidence type="ECO:0000313" key="11">
    <source>
        <dbReference type="Proteomes" id="UP000220251"/>
    </source>
</evidence>
<dbReference type="PROSITE" id="PS50893">
    <property type="entry name" value="ABC_TRANSPORTER_2"/>
    <property type="match status" value="1"/>
</dbReference>
<feature type="transmembrane region" description="Helical" evidence="7">
    <location>
        <begin position="249"/>
        <end position="269"/>
    </location>
</feature>
<feature type="transmembrane region" description="Helical" evidence="7">
    <location>
        <begin position="60"/>
        <end position="80"/>
    </location>
</feature>
<dbReference type="Pfam" id="PF00005">
    <property type="entry name" value="ABC_tran"/>
    <property type="match status" value="1"/>
</dbReference>
<dbReference type="InterPro" id="IPR039421">
    <property type="entry name" value="Type_1_exporter"/>
</dbReference>
<dbReference type="PANTHER" id="PTHR43394:SF1">
    <property type="entry name" value="ATP-BINDING CASSETTE SUB-FAMILY B MEMBER 10, MITOCHONDRIAL"/>
    <property type="match status" value="1"/>
</dbReference>
<proteinExistence type="predicted"/>
<keyword evidence="5 7" id="KW-1133">Transmembrane helix</keyword>
<evidence type="ECO:0000256" key="2">
    <source>
        <dbReference type="ARBA" id="ARBA00022692"/>
    </source>
</evidence>
<evidence type="ECO:0000256" key="5">
    <source>
        <dbReference type="ARBA" id="ARBA00022989"/>
    </source>
</evidence>
<feature type="domain" description="ABC transmembrane type-1" evidence="9">
    <location>
        <begin position="21"/>
        <end position="311"/>
    </location>
</feature>
<dbReference type="Pfam" id="PF00664">
    <property type="entry name" value="ABC_membrane"/>
    <property type="match status" value="1"/>
</dbReference>
<evidence type="ECO:0000256" key="3">
    <source>
        <dbReference type="ARBA" id="ARBA00022741"/>
    </source>
</evidence>
<feature type="transmembrane region" description="Helical" evidence="7">
    <location>
        <begin position="289"/>
        <end position="309"/>
    </location>
</feature>
<dbReference type="EMBL" id="CWGJ01000025">
    <property type="protein sequence ID" value="CRX39042.1"/>
    <property type="molecule type" value="Genomic_DNA"/>
</dbReference>
<dbReference type="AlphaFoldDB" id="A0A0H5DR27"/>
<dbReference type="SUPFAM" id="SSF52540">
    <property type="entry name" value="P-loop containing nucleoside triphosphate hydrolases"/>
    <property type="match status" value="1"/>
</dbReference>
<dbReference type="PROSITE" id="PS50929">
    <property type="entry name" value="ABC_TM1F"/>
    <property type="match status" value="1"/>
</dbReference>
<evidence type="ECO:0000256" key="4">
    <source>
        <dbReference type="ARBA" id="ARBA00022840"/>
    </source>
</evidence>
<dbReference type="Gene3D" id="3.40.50.300">
    <property type="entry name" value="P-loop containing nucleotide triphosphate hydrolases"/>
    <property type="match status" value="1"/>
</dbReference>
<dbReference type="InterPro" id="IPR003439">
    <property type="entry name" value="ABC_transporter-like_ATP-bd"/>
</dbReference>
<dbReference type="GO" id="GO:0005886">
    <property type="term" value="C:plasma membrane"/>
    <property type="evidence" value="ECO:0007669"/>
    <property type="project" value="UniProtKB-SubCell"/>
</dbReference>
<keyword evidence="11" id="KW-1185">Reference proteome</keyword>
<keyword evidence="6 7" id="KW-0472">Membrane</keyword>
<evidence type="ECO:0000313" key="10">
    <source>
        <dbReference type="EMBL" id="CRX39042.1"/>
    </source>
</evidence>
<keyword evidence="2 7" id="KW-0812">Transmembrane</keyword>
<evidence type="ECO:0000256" key="7">
    <source>
        <dbReference type="SAM" id="Phobius"/>
    </source>
</evidence>
<keyword evidence="3" id="KW-0547">Nucleotide-binding</keyword>
<dbReference type="GO" id="GO:0015421">
    <property type="term" value="F:ABC-type oligopeptide transporter activity"/>
    <property type="evidence" value="ECO:0007669"/>
    <property type="project" value="TreeGrafter"/>
</dbReference>
<dbReference type="GO" id="GO:0016887">
    <property type="term" value="F:ATP hydrolysis activity"/>
    <property type="evidence" value="ECO:0007669"/>
    <property type="project" value="InterPro"/>
</dbReference>
<dbReference type="PANTHER" id="PTHR43394">
    <property type="entry name" value="ATP-DEPENDENT PERMEASE MDL1, MITOCHONDRIAL"/>
    <property type="match status" value="1"/>
</dbReference>
<evidence type="ECO:0000256" key="1">
    <source>
        <dbReference type="ARBA" id="ARBA00004651"/>
    </source>
</evidence>
<reference evidence="11" key="1">
    <citation type="submission" date="2015-06" db="EMBL/GenBank/DDBJ databases">
        <authorList>
            <person name="Bertelli C."/>
        </authorList>
    </citation>
    <scope>NUCLEOTIDE SEQUENCE [LARGE SCALE GENOMIC DNA]</scope>
    <source>
        <strain evidence="11">CRIB-30</strain>
    </source>
</reference>
<name>A0A0H5DR27_9BACT</name>
<dbReference type="InterPro" id="IPR011527">
    <property type="entry name" value="ABC1_TM_dom"/>
</dbReference>
<dbReference type="SMART" id="SM00382">
    <property type="entry name" value="AAA"/>
    <property type="match status" value="1"/>
</dbReference>
<comment type="subcellular location">
    <subcellularLocation>
        <location evidence="1">Cell membrane</location>
        <topology evidence="1">Multi-pass membrane protein</topology>
    </subcellularLocation>
</comment>
<dbReference type="InterPro" id="IPR036640">
    <property type="entry name" value="ABC1_TM_sf"/>
</dbReference>
<dbReference type="OrthoDB" id="9771903at2"/>
<accession>A0A0H5DR27</accession>